<dbReference type="Gene3D" id="3.30.300.130">
    <property type="entry name" value="Fe-S cluster assembly (FSCA)"/>
    <property type="match status" value="1"/>
</dbReference>
<dbReference type="GeneID" id="90590229"/>
<evidence type="ECO:0000256" key="1">
    <source>
        <dbReference type="SAM" id="MobiDB-lite"/>
    </source>
</evidence>
<name>A0ABY8CF14_9ARCH</name>
<reference evidence="3 4" key="1">
    <citation type="submission" date="2022-09" db="EMBL/GenBank/DDBJ databases">
        <title>Xylan utilization by haloarchaea-nanohaloarchaea associations.</title>
        <authorList>
            <person name="Yakimov M."/>
        </authorList>
    </citation>
    <scope>NUCLEOTIDE SEQUENCE [LARGE SCALE GENOMIC DNA]</scope>
    <source>
        <strain evidence="3 4">SVXNc</strain>
    </source>
</reference>
<feature type="region of interest" description="Disordered" evidence="1">
    <location>
        <begin position="82"/>
        <end position="106"/>
    </location>
</feature>
<accession>A0ABY8CF14</accession>
<gene>
    <name evidence="3" type="primary">paaD</name>
    <name evidence="3" type="ORF">SVXNc_0792</name>
</gene>
<dbReference type="InterPro" id="IPR034904">
    <property type="entry name" value="FSCA_dom_sf"/>
</dbReference>
<feature type="domain" description="MIP18 family-like" evidence="2">
    <location>
        <begin position="4"/>
        <end position="75"/>
    </location>
</feature>
<evidence type="ECO:0000313" key="3">
    <source>
        <dbReference type="EMBL" id="WEL19799.1"/>
    </source>
</evidence>
<dbReference type="Proteomes" id="UP001218034">
    <property type="component" value="Chromosome"/>
</dbReference>
<evidence type="ECO:0000313" key="4">
    <source>
        <dbReference type="Proteomes" id="UP001218034"/>
    </source>
</evidence>
<sequence length="106" mass="12087">MVSEQQVKEKLEDVKDPEFDINIVDMGLVYEVNVEDEDVHILMTLTTRGCPFHGIFEEVINQELSELEDIGEIEVELTFDPPWTMEKMTDEGRNKMGAVPGHGMGF</sequence>
<dbReference type="InterPro" id="IPR052339">
    <property type="entry name" value="Fe-S_Maturation_MIP18"/>
</dbReference>
<dbReference type="PANTHER" id="PTHR42831">
    <property type="entry name" value="FE-S PROTEIN MATURATION AUXILIARY FACTOR YITW"/>
    <property type="match status" value="1"/>
</dbReference>
<dbReference type="InterPro" id="IPR002744">
    <property type="entry name" value="MIP18-like"/>
</dbReference>
<dbReference type="SUPFAM" id="SSF117916">
    <property type="entry name" value="Fe-S cluster assembly (FSCA) domain-like"/>
    <property type="match status" value="1"/>
</dbReference>
<keyword evidence="4" id="KW-1185">Reference proteome</keyword>
<organism evidence="3 4">
    <name type="scientific">Candidatus Nanohalococcus occultus</name>
    <dbReference type="NCBI Taxonomy" id="2978047"/>
    <lineage>
        <taxon>Archaea</taxon>
        <taxon>Candidatus Nanohalarchaeota</taxon>
        <taxon>Candidatus Nanohalarchaeota incertae sedis</taxon>
        <taxon>Candidatus Nanohalococcus</taxon>
    </lineage>
</organism>
<evidence type="ECO:0000259" key="2">
    <source>
        <dbReference type="Pfam" id="PF01883"/>
    </source>
</evidence>
<dbReference type="Pfam" id="PF01883">
    <property type="entry name" value="FeS_assembly_P"/>
    <property type="match status" value="1"/>
</dbReference>
<dbReference type="EMBL" id="CP104395">
    <property type="protein sequence ID" value="WEL19799.1"/>
    <property type="molecule type" value="Genomic_DNA"/>
</dbReference>
<protein>
    <submittedName>
        <fullName evidence="3">Metal-sulfur cluster biosynthetic enzyme</fullName>
    </submittedName>
</protein>
<proteinExistence type="predicted"/>
<dbReference type="PANTHER" id="PTHR42831:SF1">
    <property type="entry name" value="FE-S PROTEIN MATURATION AUXILIARY FACTOR YITW"/>
    <property type="match status" value="1"/>
</dbReference>
<dbReference type="RefSeq" id="WP_347721631.1">
    <property type="nucleotide sequence ID" value="NZ_CP104395.1"/>
</dbReference>